<sequence length="233" mass="24959">MGNLVINGVASSNGGTFDDVIVNGKGTVNSEIKCKNLESNGIAVFKGNIVSQNATINGTATFHGSLSSKSMEVSGSAKFLDDVLAENLHVSGNAKFGGKVKGTEILLEGNVSVAGDCEAEEINIHGTVKMEGELNAEKIEMNPLWRCFIREMGGQQITVKKVNSISSWLKPFTPTGLTVDSIEGDDIVLEMTTAKVVRGARVKIGPKCEIDLVEYKDTFEKDSSAVVKEYRKI</sequence>
<evidence type="ECO:0000256" key="1">
    <source>
        <dbReference type="ARBA" id="ARBA00044755"/>
    </source>
</evidence>
<dbReference type="EMBL" id="LRPN01000088">
    <property type="protein sequence ID" value="KWZ80717.1"/>
    <property type="molecule type" value="Genomic_DNA"/>
</dbReference>
<reference evidence="3" key="1">
    <citation type="submission" date="2016-01" db="EMBL/GenBank/DDBJ databases">
        <authorList>
            <person name="Mitreva M."/>
            <person name="Pepin K.H."/>
            <person name="Mihindukulasuriya K.A."/>
            <person name="Fulton R."/>
            <person name="Fronick C."/>
            <person name="O'Laughlin M."/>
            <person name="Miner T."/>
            <person name="Herter B."/>
            <person name="Rosa B.A."/>
            <person name="Cordes M."/>
            <person name="Tomlinson C."/>
            <person name="Wollam A."/>
            <person name="Palsikar V.B."/>
            <person name="Mardis E.R."/>
            <person name="Wilson R.K."/>
        </authorList>
    </citation>
    <scope>NUCLEOTIDE SEQUENCE [LARGE SCALE GENOMIC DNA]</scope>
    <source>
        <strain evidence="3">GED7749B</strain>
    </source>
</reference>
<comment type="similarity">
    <text evidence="1">Belongs to the bactofilin family.</text>
</comment>
<dbReference type="PANTHER" id="PTHR35024">
    <property type="entry name" value="HYPOTHETICAL CYTOSOLIC PROTEIN"/>
    <property type="match status" value="1"/>
</dbReference>
<name>A0A133KML6_HEYCO</name>
<dbReference type="PANTHER" id="PTHR35024:SF4">
    <property type="entry name" value="POLYMER-FORMING CYTOSKELETAL PROTEIN"/>
    <property type="match status" value="1"/>
</dbReference>
<dbReference type="Proteomes" id="UP000070376">
    <property type="component" value="Unassembled WGS sequence"/>
</dbReference>
<dbReference type="PATRIC" id="fig|1398.22.peg.2230"/>
<evidence type="ECO:0000313" key="3">
    <source>
        <dbReference type="Proteomes" id="UP000070376"/>
    </source>
</evidence>
<organism evidence="2 3">
    <name type="scientific">Heyndrickxia coagulans</name>
    <name type="common">Weizmannia coagulans</name>
    <dbReference type="NCBI Taxonomy" id="1398"/>
    <lineage>
        <taxon>Bacteria</taxon>
        <taxon>Bacillati</taxon>
        <taxon>Bacillota</taxon>
        <taxon>Bacilli</taxon>
        <taxon>Bacillales</taxon>
        <taxon>Bacillaceae</taxon>
        <taxon>Heyndrickxia</taxon>
    </lineage>
</organism>
<evidence type="ECO:0008006" key="4">
    <source>
        <dbReference type="Google" id="ProtNLM"/>
    </source>
</evidence>
<proteinExistence type="inferred from homology"/>
<protein>
    <recommendedName>
        <fullName evidence="4">Polymer-forming cytoskeletal protein</fullName>
    </recommendedName>
</protein>
<comment type="caution">
    <text evidence="2">The sequence shown here is derived from an EMBL/GenBank/DDBJ whole genome shotgun (WGS) entry which is preliminary data.</text>
</comment>
<dbReference type="Pfam" id="PF04519">
    <property type="entry name" value="Bactofilin"/>
    <property type="match status" value="1"/>
</dbReference>
<dbReference type="InterPro" id="IPR007607">
    <property type="entry name" value="BacA/B"/>
</dbReference>
<gene>
    <name evidence="2" type="ORF">HMPREF3213_02221</name>
</gene>
<dbReference type="RefSeq" id="WP_026684661.1">
    <property type="nucleotide sequence ID" value="NZ_KQ955858.1"/>
</dbReference>
<accession>A0A133KML6</accession>
<dbReference type="AlphaFoldDB" id="A0A133KML6"/>
<evidence type="ECO:0000313" key="2">
    <source>
        <dbReference type="EMBL" id="KWZ80717.1"/>
    </source>
</evidence>